<name>A0A0P6WME5_9CHLR</name>
<dbReference type="PANTHER" id="PTHR10849">
    <property type="entry name" value="NADH DEHYDROGENASE UBIQUINONE IRON-SULFUR PROTEIN 8, MITOCHONDRIAL"/>
    <property type="match status" value="1"/>
</dbReference>
<evidence type="ECO:0000313" key="6">
    <source>
        <dbReference type="EMBL" id="KPL71030.1"/>
    </source>
</evidence>
<dbReference type="EMBL" id="LGCK01000012">
    <property type="protein sequence ID" value="KPL71030.1"/>
    <property type="molecule type" value="Genomic_DNA"/>
</dbReference>
<feature type="domain" description="4Fe-4S ferredoxin-type" evidence="5">
    <location>
        <begin position="72"/>
        <end position="101"/>
    </location>
</feature>
<evidence type="ECO:0000259" key="5">
    <source>
        <dbReference type="PROSITE" id="PS51379"/>
    </source>
</evidence>
<keyword evidence="7" id="KW-1185">Reference proteome</keyword>
<dbReference type="GO" id="GO:0051539">
    <property type="term" value="F:4 iron, 4 sulfur cluster binding"/>
    <property type="evidence" value="ECO:0007669"/>
    <property type="project" value="UniProtKB-KW"/>
</dbReference>
<accession>A0A0P6WME5</accession>
<comment type="caution">
    <text evidence="6">The sequence shown here is derived from an EMBL/GenBank/DDBJ whole genome shotgun (WGS) entry which is preliminary data.</text>
</comment>
<feature type="domain" description="4Fe-4S ferredoxin-type" evidence="5">
    <location>
        <begin position="36"/>
        <end position="65"/>
    </location>
</feature>
<organism evidence="6 7">
    <name type="scientific">Leptolinea tardivitalis</name>
    <dbReference type="NCBI Taxonomy" id="229920"/>
    <lineage>
        <taxon>Bacteria</taxon>
        <taxon>Bacillati</taxon>
        <taxon>Chloroflexota</taxon>
        <taxon>Anaerolineae</taxon>
        <taxon>Anaerolineales</taxon>
        <taxon>Anaerolineaceae</taxon>
        <taxon>Leptolinea</taxon>
    </lineage>
</organism>
<dbReference type="GO" id="GO:0016020">
    <property type="term" value="C:membrane"/>
    <property type="evidence" value="ECO:0007669"/>
    <property type="project" value="InterPro"/>
</dbReference>
<sequence length="140" mass="15855">MKIGAMLGDIFGSLFKKPVTQMYPYVKQEGPNRLRGQLVYNSEKCTGCQLCMKDCPAEAIEILTVDKVNKKFVMRYHADRCTFCAQCVQTCRFACIAMSNSEWELASANRQPFEVYYGREEDVAFILDKANQTVAAEPAK</sequence>
<evidence type="ECO:0000313" key="7">
    <source>
        <dbReference type="Proteomes" id="UP000050430"/>
    </source>
</evidence>
<dbReference type="Gene3D" id="3.30.70.3270">
    <property type="match status" value="1"/>
</dbReference>
<reference evidence="6 7" key="1">
    <citation type="submission" date="2015-07" db="EMBL/GenBank/DDBJ databases">
        <title>Genome sequence of Leptolinea tardivitalis DSM 16556.</title>
        <authorList>
            <person name="Hemp J."/>
            <person name="Ward L.M."/>
            <person name="Pace L.A."/>
            <person name="Fischer W.W."/>
        </authorList>
    </citation>
    <scope>NUCLEOTIDE SEQUENCE [LARGE SCALE GENOMIC DNA]</scope>
    <source>
        <strain evidence="6 7">YMTK-2</strain>
    </source>
</reference>
<dbReference type="STRING" id="229920.ADM99_12090"/>
<keyword evidence="2" id="KW-0479">Metal-binding</keyword>
<dbReference type="PROSITE" id="PS00198">
    <property type="entry name" value="4FE4S_FER_1"/>
    <property type="match status" value="1"/>
</dbReference>
<dbReference type="AlphaFoldDB" id="A0A0P6WME5"/>
<keyword evidence="3" id="KW-0408">Iron</keyword>
<evidence type="ECO:0000256" key="1">
    <source>
        <dbReference type="ARBA" id="ARBA00022485"/>
    </source>
</evidence>
<dbReference type="GO" id="GO:0046872">
    <property type="term" value="F:metal ion binding"/>
    <property type="evidence" value="ECO:0007669"/>
    <property type="project" value="UniProtKB-KW"/>
</dbReference>
<dbReference type="OrthoDB" id="9803192at2"/>
<proteinExistence type="predicted"/>
<evidence type="ECO:0000256" key="4">
    <source>
        <dbReference type="ARBA" id="ARBA00023014"/>
    </source>
</evidence>
<dbReference type="GO" id="GO:0016651">
    <property type="term" value="F:oxidoreductase activity, acting on NAD(P)H"/>
    <property type="evidence" value="ECO:0007669"/>
    <property type="project" value="InterPro"/>
</dbReference>
<dbReference type="Pfam" id="PF12838">
    <property type="entry name" value="Fer4_7"/>
    <property type="match status" value="1"/>
</dbReference>
<protein>
    <recommendedName>
        <fullName evidence="5">4Fe-4S ferredoxin-type domain-containing protein</fullName>
    </recommendedName>
</protein>
<keyword evidence="4" id="KW-0411">Iron-sulfur</keyword>
<evidence type="ECO:0000256" key="2">
    <source>
        <dbReference type="ARBA" id="ARBA00022723"/>
    </source>
</evidence>
<dbReference type="InterPro" id="IPR017896">
    <property type="entry name" value="4Fe4S_Fe-S-bd"/>
</dbReference>
<dbReference type="InterPro" id="IPR017900">
    <property type="entry name" value="4Fe4S_Fe_S_CS"/>
</dbReference>
<gene>
    <name evidence="6" type="ORF">ADM99_12090</name>
</gene>
<dbReference type="InterPro" id="IPR010226">
    <property type="entry name" value="NADH_quinone_OxRdtase_chainI"/>
</dbReference>
<dbReference type="RefSeq" id="WP_062422760.1">
    <property type="nucleotide sequence ID" value="NZ_BBYA01000011.1"/>
</dbReference>
<dbReference type="PROSITE" id="PS51379">
    <property type="entry name" value="4FE4S_FER_2"/>
    <property type="match status" value="2"/>
</dbReference>
<evidence type="ECO:0000256" key="3">
    <source>
        <dbReference type="ARBA" id="ARBA00023004"/>
    </source>
</evidence>
<dbReference type="SUPFAM" id="SSF54862">
    <property type="entry name" value="4Fe-4S ferredoxins"/>
    <property type="match status" value="1"/>
</dbReference>
<dbReference type="Proteomes" id="UP000050430">
    <property type="component" value="Unassembled WGS sequence"/>
</dbReference>
<keyword evidence="1" id="KW-0004">4Fe-4S</keyword>